<dbReference type="RefSeq" id="WP_123643072.1">
    <property type="nucleotide sequence ID" value="NZ_ML119087.1"/>
</dbReference>
<dbReference type="Proteomes" id="UP000268016">
    <property type="component" value="Unassembled WGS sequence"/>
</dbReference>
<evidence type="ECO:0000313" key="2">
    <source>
        <dbReference type="EMBL" id="ROT99481.1"/>
    </source>
</evidence>
<evidence type="ECO:0000313" key="3">
    <source>
        <dbReference type="Proteomes" id="UP000268016"/>
    </source>
</evidence>
<dbReference type="PROSITE" id="PS51257">
    <property type="entry name" value="PROKAR_LIPOPROTEIN"/>
    <property type="match status" value="1"/>
</dbReference>
<keyword evidence="1" id="KW-0732">Signal</keyword>
<feature type="signal peptide" evidence="1">
    <location>
        <begin position="1"/>
        <end position="19"/>
    </location>
</feature>
<feature type="chain" id="PRO_5018063802" evidence="1">
    <location>
        <begin position="20"/>
        <end position="131"/>
    </location>
</feature>
<dbReference type="OrthoDB" id="7863884at2"/>
<keyword evidence="3" id="KW-1185">Reference proteome</keyword>
<reference evidence="2 3" key="1">
    <citation type="submission" date="2018-10" db="EMBL/GenBank/DDBJ databases">
        <title>Histidinibacterium lentulum gen. nov., sp. nov., a marine bacterium from the culture broth of Picochlorum sp. 122.</title>
        <authorList>
            <person name="Wang G."/>
        </authorList>
    </citation>
    <scope>NUCLEOTIDE SEQUENCE [LARGE SCALE GENOMIC DNA]</scope>
    <source>
        <strain evidence="2 3">B17</strain>
    </source>
</reference>
<dbReference type="AlphaFoldDB" id="A0A3N2QW63"/>
<name>A0A3N2QW63_9RHOB</name>
<evidence type="ECO:0000256" key="1">
    <source>
        <dbReference type="SAM" id="SignalP"/>
    </source>
</evidence>
<comment type="caution">
    <text evidence="2">The sequence shown here is derived from an EMBL/GenBank/DDBJ whole genome shotgun (WGS) entry which is preliminary data.</text>
</comment>
<protein>
    <submittedName>
        <fullName evidence="2">Uncharacterized protein</fullName>
    </submittedName>
</protein>
<accession>A0A3N2QW63</accession>
<dbReference type="EMBL" id="RDRB01000007">
    <property type="protein sequence ID" value="ROT99481.1"/>
    <property type="molecule type" value="Genomic_DNA"/>
</dbReference>
<organism evidence="2 3">
    <name type="scientific">Histidinibacterium lentulum</name>
    <dbReference type="NCBI Taxonomy" id="2480588"/>
    <lineage>
        <taxon>Bacteria</taxon>
        <taxon>Pseudomonadati</taxon>
        <taxon>Pseudomonadota</taxon>
        <taxon>Alphaproteobacteria</taxon>
        <taxon>Rhodobacterales</taxon>
        <taxon>Paracoccaceae</taxon>
        <taxon>Histidinibacterium</taxon>
    </lineage>
</organism>
<proteinExistence type="predicted"/>
<gene>
    <name evidence="2" type="ORF">EAT49_14815</name>
</gene>
<sequence length="131" mass="13485">MIRPSLPFALVLSLASCVAAPTLVPLGTNASTSPTQTIYRQSFVGRYSPSPICAGQELQVELAPESVYVGETGCNIARVERTSNGVALSLTACRAEGAAQPDRTLSVTEAGDGALRIEGGGVASTVQPCFD</sequence>